<evidence type="ECO:0000256" key="1">
    <source>
        <dbReference type="SAM" id="MobiDB-lite"/>
    </source>
</evidence>
<reference evidence="2 3" key="1">
    <citation type="submission" date="2019-07" db="EMBL/GenBank/DDBJ databases">
        <title>Chromosome genome assembly for large yellow croaker.</title>
        <authorList>
            <person name="Xiao S."/>
        </authorList>
    </citation>
    <scope>NUCLEOTIDE SEQUENCE [LARGE SCALE GENOMIC DNA]</scope>
    <source>
        <strain evidence="2">JMULYC20181020</strain>
        <tissue evidence="2">Muscle</tissue>
    </source>
</reference>
<sequence>MQHRVSANAAQSVECSTECRMQQRSVNAAQRSANATQSVSERSTEVSECNTEVSECSRGRRMQHRVSVNAAQRSVNAAQSVSECSREVGECNTEVGECSTEVSECSTEVSECSRGQRTQHRVSVNVAEVELLIGHCEAPQVPAYPEEQAEEGQQRSGQDEKVPETEGCEDPDEEQDEADDVKNQSQSKEEGGALSILHGRRPLYVD</sequence>
<gene>
    <name evidence="2" type="ORF">D5F01_LYC24710</name>
</gene>
<dbReference type="Proteomes" id="UP000424527">
    <property type="component" value="Unassembled WGS sequence"/>
</dbReference>
<comment type="caution">
    <text evidence="2">The sequence shown here is derived from an EMBL/GenBank/DDBJ whole genome shotgun (WGS) entry which is preliminary data.</text>
</comment>
<feature type="region of interest" description="Disordered" evidence="1">
    <location>
        <begin position="144"/>
        <end position="206"/>
    </location>
</feature>
<evidence type="ECO:0000313" key="2">
    <source>
        <dbReference type="EMBL" id="KAE8277373.1"/>
    </source>
</evidence>
<feature type="compositionally biased region" description="Acidic residues" evidence="1">
    <location>
        <begin position="166"/>
        <end position="179"/>
    </location>
</feature>
<accession>A0A6G0HDV5</accession>
<feature type="region of interest" description="Disordered" evidence="1">
    <location>
        <begin position="26"/>
        <end position="46"/>
    </location>
</feature>
<keyword evidence="3" id="KW-1185">Reference proteome</keyword>
<evidence type="ECO:0000313" key="3">
    <source>
        <dbReference type="Proteomes" id="UP000424527"/>
    </source>
</evidence>
<dbReference type="EMBL" id="REGW02000731">
    <property type="protein sequence ID" value="KAE8277373.1"/>
    <property type="molecule type" value="Genomic_DNA"/>
</dbReference>
<name>A0A6G0HDV5_LARCR</name>
<proteinExistence type="predicted"/>
<dbReference type="AlphaFoldDB" id="A0A6G0HDV5"/>
<organism evidence="2 3">
    <name type="scientific">Larimichthys crocea</name>
    <name type="common">Large yellow croaker</name>
    <name type="synonym">Pseudosciaena crocea</name>
    <dbReference type="NCBI Taxonomy" id="215358"/>
    <lineage>
        <taxon>Eukaryota</taxon>
        <taxon>Metazoa</taxon>
        <taxon>Chordata</taxon>
        <taxon>Craniata</taxon>
        <taxon>Vertebrata</taxon>
        <taxon>Euteleostomi</taxon>
        <taxon>Actinopterygii</taxon>
        <taxon>Neopterygii</taxon>
        <taxon>Teleostei</taxon>
        <taxon>Neoteleostei</taxon>
        <taxon>Acanthomorphata</taxon>
        <taxon>Eupercaria</taxon>
        <taxon>Sciaenidae</taxon>
        <taxon>Larimichthys</taxon>
    </lineage>
</organism>
<protein>
    <submittedName>
        <fullName evidence="2">Uncharacterized protein</fullName>
    </submittedName>
</protein>